<dbReference type="Gene3D" id="3.30.160.250">
    <property type="match status" value="1"/>
</dbReference>
<dbReference type="Proteomes" id="UP000324638">
    <property type="component" value="Unassembled WGS sequence"/>
</dbReference>
<dbReference type="CDD" id="cd22231">
    <property type="entry name" value="RHH_NikR_HicB-like"/>
    <property type="match status" value="1"/>
</dbReference>
<dbReference type="Pfam" id="PF15919">
    <property type="entry name" value="HicB_lk_antitox"/>
    <property type="match status" value="1"/>
</dbReference>
<feature type="domain" description="HicB-like antitoxin of toxin-antitoxin system" evidence="1">
    <location>
        <begin position="15"/>
        <end position="123"/>
    </location>
</feature>
<sequence>MKKNIERYIADIYKTNGGYNAIFYDFPGCISSGKTLEQTIKNSHAALQMHINAMIEDKEKIPKPSTLEEIIEDRKNKGYYKADLRVLIEAKIRKENKKRIDITLDENLIKIVDDITANRSEFISLAINEYVESHYKIN</sequence>
<dbReference type="RefSeq" id="WP_147739285.1">
    <property type="nucleotide sequence ID" value="NZ_SAXU01000001.1"/>
</dbReference>
<name>A0A5C8DBA3_9SPIR</name>
<dbReference type="InterPro" id="IPR051404">
    <property type="entry name" value="TA_system_antitoxin"/>
</dbReference>
<dbReference type="InterPro" id="IPR035069">
    <property type="entry name" value="TTHA1013/TTHA0281-like"/>
</dbReference>
<dbReference type="SUPFAM" id="SSF143100">
    <property type="entry name" value="TTHA1013/TTHA0281-like"/>
    <property type="match status" value="1"/>
</dbReference>
<proteinExistence type="predicted"/>
<evidence type="ECO:0000313" key="2">
    <source>
        <dbReference type="EMBL" id="TXJ21302.1"/>
    </source>
</evidence>
<reference evidence="2 3" key="1">
    <citation type="journal article" date="1992" name="Lakartidningen">
        <title>[Penicillin V and not amoxicillin is the first choice preparation in acute otitis].</title>
        <authorList>
            <person name="Kamme C."/>
            <person name="Lundgren K."/>
            <person name="Prellner K."/>
        </authorList>
    </citation>
    <scope>NUCLEOTIDE SEQUENCE [LARGE SCALE GENOMIC DNA]</scope>
    <source>
        <strain evidence="2 3">513A</strain>
    </source>
</reference>
<organism evidence="2 3">
    <name type="scientific">Brachyspira aalborgi</name>
    <dbReference type="NCBI Taxonomy" id="29522"/>
    <lineage>
        <taxon>Bacteria</taxon>
        <taxon>Pseudomonadati</taxon>
        <taxon>Spirochaetota</taxon>
        <taxon>Spirochaetia</taxon>
        <taxon>Brachyspirales</taxon>
        <taxon>Brachyspiraceae</taxon>
        <taxon>Brachyspira</taxon>
    </lineage>
</organism>
<protein>
    <submittedName>
        <fullName evidence="2">HicB family protein</fullName>
    </submittedName>
</protein>
<dbReference type="PANTHER" id="PTHR34504">
    <property type="entry name" value="ANTITOXIN HICB"/>
    <property type="match status" value="1"/>
</dbReference>
<dbReference type="PANTHER" id="PTHR34504:SF2">
    <property type="entry name" value="UPF0150 PROTEIN SSL0259"/>
    <property type="match status" value="1"/>
</dbReference>
<gene>
    <name evidence="2" type="ORF">EPJ79_09315</name>
</gene>
<dbReference type="InterPro" id="IPR031807">
    <property type="entry name" value="HicB-like"/>
</dbReference>
<comment type="caution">
    <text evidence="2">The sequence shown here is derived from an EMBL/GenBank/DDBJ whole genome shotgun (WGS) entry which is preliminary data.</text>
</comment>
<accession>A0A5C8DBA3</accession>
<dbReference type="EMBL" id="SAXU01000001">
    <property type="protein sequence ID" value="TXJ21302.1"/>
    <property type="molecule type" value="Genomic_DNA"/>
</dbReference>
<evidence type="ECO:0000313" key="3">
    <source>
        <dbReference type="Proteomes" id="UP000324638"/>
    </source>
</evidence>
<dbReference type="AlphaFoldDB" id="A0A5C8DBA3"/>
<evidence type="ECO:0000259" key="1">
    <source>
        <dbReference type="Pfam" id="PF15919"/>
    </source>
</evidence>